<dbReference type="AlphaFoldDB" id="A0AAV5D5Z4"/>
<evidence type="ECO:0000256" key="1">
    <source>
        <dbReference type="SAM" id="Phobius"/>
    </source>
</evidence>
<evidence type="ECO:0000313" key="2">
    <source>
        <dbReference type="EMBL" id="GJN05825.1"/>
    </source>
</evidence>
<reference evidence="2" key="2">
    <citation type="submission" date="2021-12" db="EMBL/GenBank/DDBJ databases">
        <title>Resequencing data analysis of finger millet.</title>
        <authorList>
            <person name="Hatakeyama M."/>
            <person name="Aluri S."/>
            <person name="Balachadran M.T."/>
            <person name="Sivarajan S.R."/>
            <person name="Poveda L."/>
            <person name="Shimizu-Inatsugi R."/>
            <person name="Schlapbach R."/>
            <person name="Sreeman S.M."/>
            <person name="Shimizu K.K."/>
        </authorList>
    </citation>
    <scope>NUCLEOTIDE SEQUENCE</scope>
</reference>
<dbReference type="Proteomes" id="UP001054889">
    <property type="component" value="Unassembled WGS sequence"/>
</dbReference>
<keyword evidence="1" id="KW-1133">Transmembrane helix</keyword>
<dbReference type="InterPro" id="IPR022149">
    <property type="entry name" value="DUF3681"/>
</dbReference>
<feature type="transmembrane region" description="Helical" evidence="1">
    <location>
        <begin position="21"/>
        <end position="40"/>
    </location>
</feature>
<name>A0AAV5D5Z4_ELECO</name>
<accession>A0AAV5D5Z4</accession>
<keyword evidence="1" id="KW-0812">Transmembrane</keyword>
<dbReference type="Pfam" id="PF12442">
    <property type="entry name" value="DUF3681"/>
    <property type="match status" value="1"/>
</dbReference>
<keyword evidence="3" id="KW-1185">Reference proteome</keyword>
<reference evidence="2" key="1">
    <citation type="journal article" date="2018" name="DNA Res.">
        <title>Multiple hybrid de novo genome assembly of finger millet, an orphan allotetraploid crop.</title>
        <authorList>
            <person name="Hatakeyama M."/>
            <person name="Aluri S."/>
            <person name="Balachadran M.T."/>
            <person name="Sivarajan S.R."/>
            <person name="Patrignani A."/>
            <person name="Gruter S."/>
            <person name="Poveda L."/>
            <person name="Shimizu-Inatsugi R."/>
            <person name="Baeten J."/>
            <person name="Francoijs K.J."/>
            <person name="Nataraja K.N."/>
            <person name="Reddy Y.A.N."/>
            <person name="Phadnis S."/>
            <person name="Ravikumar R.L."/>
            <person name="Schlapbach R."/>
            <person name="Sreeman S.M."/>
            <person name="Shimizu K.K."/>
        </authorList>
    </citation>
    <scope>NUCLEOTIDE SEQUENCE</scope>
</reference>
<evidence type="ECO:0000313" key="3">
    <source>
        <dbReference type="Proteomes" id="UP001054889"/>
    </source>
</evidence>
<comment type="caution">
    <text evidence="2">The sequence shown here is derived from an EMBL/GenBank/DDBJ whole genome shotgun (WGS) entry which is preliminary data.</text>
</comment>
<feature type="transmembrane region" description="Helical" evidence="1">
    <location>
        <begin position="87"/>
        <end position="108"/>
    </location>
</feature>
<feature type="transmembrane region" description="Helical" evidence="1">
    <location>
        <begin position="52"/>
        <end position="75"/>
    </location>
</feature>
<gene>
    <name evidence="2" type="primary">ga23493</name>
    <name evidence="2" type="ORF">PR202_ga23493</name>
</gene>
<organism evidence="2 3">
    <name type="scientific">Eleusine coracana subsp. coracana</name>
    <dbReference type="NCBI Taxonomy" id="191504"/>
    <lineage>
        <taxon>Eukaryota</taxon>
        <taxon>Viridiplantae</taxon>
        <taxon>Streptophyta</taxon>
        <taxon>Embryophyta</taxon>
        <taxon>Tracheophyta</taxon>
        <taxon>Spermatophyta</taxon>
        <taxon>Magnoliopsida</taxon>
        <taxon>Liliopsida</taxon>
        <taxon>Poales</taxon>
        <taxon>Poaceae</taxon>
        <taxon>PACMAD clade</taxon>
        <taxon>Chloridoideae</taxon>
        <taxon>Cynodonteae</taxon>
        <taxon>Eleusininae</taxon>
        <taxon>Eleusine</taxon>
    </lineage>
</organism>
<protein>
    <submittedName>
        <fullName evidence="2">Uncharacterized protein</fullName>
    </submittedName>
</protein>
<dbReference type="EMBL" id="BQKI01000012">
    <property type="protein sequence ID" value="GJN05825.1"/>
    <property type="molecule type" value="Genomic_DNA"/>
</dbReference>
<dbReference type="PANTHER" id="PTHR33530:SF4">
    <property type="entry name" value="OS01G0145800 PROTEIN"/>
    <property type="match status" value="1"/>
</dbReference>
<keyword evidence="1" id="KW-0472">Membrane</keyword>
<proteinExistence type="predicted"/>
<sequence length="113" mass="11747">MSLGGIRRGEKKDDGAAASKLRQNGLIGLAAASLAITLLVCKPPPGLSKNVYFLTISVAFFAGVTEVFAAVWAMNDGRRSQAAGRKLVYCASLVSLVAAIGVSLAYVFPIMEG</sequence>
<dbReference type="PANTHER" id="PTHR33530">
    <property type="entry name" value="OS01G0147100 PROTEIN"/>
    <property type="match status" value="1"/>
</dbReference>